<feature type="domain" description="Soluble ligand binding" evidence="17">
    <location>
        <begin position="381"/>
        <end position="424"/>
    </location>
</feature>
<dbReference type="KEGG" id="ccah:DWG20_06125"/>
<feature type="domain" description="Soluble ligand binding" evidence="17">
    <location>
        <begin position="523"/>
        <end position="571"/>
    </location>
</feature>
<evidence type="ECO:0000256" key="6">
    <source>
        <dbReference type="ARBA" id="ARBA00022692"/>
    </source>
</evidence>
<sequence>MQKKAVFSNKFVTIGSASLALVLSAAAQAAAPEMNPFLTPGYETGSASGLPSISGPRASAGAAAQAAAAVPPLSRAEIAQKQQSSFGDYVKSVTGNSLPVFGGELFQSAPKTFTPLEGVQVNGDYVIGPGDEIQIRGWGMVDIDLTVTVDRSGAIYLPRVGSVKVAGVKYRDLQGYLKTAVSRVFTNFDLSASVSQTRAVQVYVVGHAVRPGTYTLGAMSSLLNALFTSGGPSGTGSMRNIQLKRGGAVVTTFDMYDMLVQGDKSKDVSLQDGDVIHIPEVGPLVALTGDVKRPAVYELKGNSSIADAVEWSGGFEAAAERKEVIVERNVGNRYQTVAEVNGDKAALRQALGQLPLAPANVIRVFSPSAVPVTAQKQREFVRVDGEVAQTGVFQIGKGESLRELVARLGGVTEDGYVFATQVTRDSVRRTQQAKLDEIADRFEREVEATATQRIAGTTDKDKVATVQAEVERQRSLAQKMRSVKAGGRIVLELEDARAAVKNLPDLPLQDGDSVYIPRKPGTVEVLGSVYQQNSFIYKPSRTVSDYIAMAGGPSQTGDKSEMYVIRADGTVDATGGWLGGVGGARVNPGDTVVVPEKIERSSWTQTIKEWTTILYQFGLGAAGLKVLKD</sequence>
<keyword evidence="14" id="KW-0449">Lipoprotein</keyword>
<evidence type="ECO:0000256" key="11">
    <source>
        <dbReference type="ARBA" id="ARBA00023136"/>
    </source>
</evidence>
<dbReference type="GO" id="GO:0015288">
    <property type="term" value="F:porin activity"/>
    <property type="evidence" value="ECO:0007669"/>
    <property type="project" value="UniProtKB-KW"/>
</dbReference>
<evidence type="ECO:0000256" key="9">
    <source>
        <dbReference type="ARBA" id="ARBA00023065"/>
    </source>
</evidence>
<gene>
    <name evidence="19" type="ORF">DWG20_06125</name>
</gene>
<evidence type="ECO:0000313" key="20">
    <source>
        <dbReference type="Proteomes" id="UP000254537"/>
    </source>
</evidence>
<reference evidence="19 20" key="1">
    <citation type="submission" date="2018-07" db="EMBL/GenBank/DDBJ databases">
        <title>Crenobacter cavernae sp. nov., isolated from a karst cave.</title>
        <authorList>
            <person name="Zhu H."/>
        </authorList>
    </citation>
    <scope>NUCLEOTIDE SEQUENCE [LARGE SCALE GENOMIC DNA]</scope>
    <source>
        <strain evidence="19 20">K1W11S-77</strain>
    </source>
</reference>
<evidence type="ECO:0000256" key="15">
    <source>
        <dbReference type="SAM" id="SignalP"/>
    </source>
</evidence>
<evidence type="ECO:0000256" key="3">
    <source>
        <dbReference type="ARBA" id="ARBA00022448"/>
    </source>
</evidence>
<dbReference type="GO" id="GO:0046930">
    <property type="term" value="C:pore complex"/>
    <property type="evidence" value="ECO:0007669"/>
    <property type="project" value="UniProtKB-KW"/>
</dbReference>
<feature type="signal peptide" evidence="15">
    <location>
        <begin position="1"/>
        <end position="29"/>
    </location>
</feature>
<evidence type="ECO:0000256" key="12">
    <source>
        <dbReference type="ARBA" id="ARBA00023139"/>
    </source>
</evidence>
<evidence type="ECO:0000313" key="19">
    <source>
        <dbReference type="EMBL" id="AXK39048.1"/>
    </source>
</evidence>
<feature type="domain" description="SLBB" evidence="18">
    <location>
        <begin position="201"/>
        <end position="278"/>
    </location>
</feature>
<dbReference type="Pfam" id="PF22461">
    <property type="entry name" value="SLBB_2"/>
    <property type="match status" value="1"/>
</dbReference>
<dbReference type="GO" id="GO:0009279">
    <property type="term" value="C:cell outer membrane"/>
    <property type="evidence" value="ECO:0007669"/>
    <property type="project" value="UniProtKB-SubCell"/>
</dbReference>
<evidence type="ECO:0000256" key="14">
    <source>
        <dbReference type="ARBA" id="ARBA00023288"/>
    </source>
</evidence>
<dbReference type="InterPro" id="IPR054765">
    <property type="entry name" value="SLBB_dom"/>
</dbReference>
<keyword evidence="13" id="KW-0998">Cell outer membrane</keyword>
<evidence type="ECO:0000259" key="17">
    <source>
        <dbReference type="Pfam" id="PF10531"/>
    </source>
</evidence>
<evidence type="ECO:0000259" key="18">
    <source>
        <dbReference type="Pfam" id="PF22461"/>
    </source>
</evidence>
<proteinExistence type="inferred from homology"/>
<keyword evidence="3" id="KW-0813">Transport</keyword>
<dbReference type="RefSeq" id="WP_115432983.1">
    <property type="nucleotide sequence ID" value="NZ_CP031337.1"/>
</dbReference>
<keyword evidence="9" id="KW-0406">Ion transport</keyword>
<keyword evidence="4" id="KW-1134">Transmembrane beta strand</keyword>
<dbReference type="PANTHER" id="PTHR33619:SF3">
    <property type="entry name" value="POLYSACCHARIDE EXPORT PROTEIN GFCE-RELATED"/>
    <property type="match status" value="1"/>
</dbReference>
<dbReference type="Proteomes" id="UP000254537">
    <property type="component" value="Chromosome"/>
</dbReference>
<feature type="domain" description="Polysaccharide export protein N-terminal" evidence="16">
    <location>
        <begin position="120"/>
        <end position="194"/>
    </location>
</feature>
<comment type="subcellular location">
    <subcellularLocation>
        <location evidence="1">Cell outer membrane</location>
        <topology evidence="1">Multi-pass membrane protein</topology>
    </subcellularLocation>
</comment>
<evidence type="ECO:0000256" key="4">
    <source>
        <dbReference type="ARBA" id="ARBA00022452"/>
    </source>
</evidence>
<dbReference type="OrthoDB" id="9815244at2"/>
<evidence type="ECO:0008006" key="21">
    <source>
        <dbReference type="Google" id="ProtNLM"/>
    </source>
</evidence>
<name>A0A345Y546_9NEIS</name>
<keyword evidence="12" id="KW-0564">Palmitate</keyword>
<evidence type="ECO:0000256" key="8">
    <source>
        <dbReference type="ARBA" id="ARBA00023047"/>
    </source>
</evidence>
<evidence type="ECO:0000256" key="7">
    <source>
        <dbReference type="ARBA" id="ARBA00022729"/>
    </source>
</evidence>
<dbReference type="Gene3D" id="3.10.560.10">
    <property type="entry name" value="Outer membrane lipoprotein wza domain like"/>
    <property type="match status" value="4"/>
</dbReference>
<keyword evidence="6" id="KW-0812">Transmembrane</keyword>
<evidence type="ECO:0000259" key="16">
    <source>
        <dbReference type="Pfam" id="PF02563"/>
    </source>
</evidence>
<dbReference type="GO" id="GO:0006811">
    <property type="term" value="P:monoatomic ion transport"/>
    <property type="evidence" value="ECO:0007669"/>
    <property type="project" value="UniProtKB-KW"/>
</dbReference>
<feature type="chain" id="PRO_5017055479" description="Sugar ABC transporter substrate-binding protein" evidence="15">
    <location>
        <begin position="30"/>
        <end position="629"/>
    </location>
</feature>
<dbReference type="AlphaFoldDB" id="A0A345Y546"/>
<dbReference type="InterPro" id="IPR019554">
    <property type="entry name" value="Soluble_ligand-bd"/>
</dbReference>
<dbReference type="GO" id="GO:0015159">
    <property type="term" value="F:polysaccharide transmembrane transporter activity"/>
    <property type="evidence" value="ECO:0007669"/>
    <property type="project" value="InterPro"/>
</dbReference>
<dbReference type="InterPro" id="IPR049712">
    <property type="entry name" value="Poly_export"/>
</dbReference>
<accession>A0A345Y546</accession>
<comment type="similarity">
    <text evidence="2">Belongs to the BexD/CtrA/VexA family.</text>
</comment>
<feature type="domain" description="Soluble ligand binding" evidence="17">
    <location>
        <begin position="285"/>
        <end position="329"/>
    </location>
</feature>
<keyword evidence="11" id="KW-0472">Membrane</keyword>
<keyword evidence="8" id="KW-0625">Polysaccharide transport</keyword>
<keyword evidence="7 15" id="KW-0732">Signal</keyword>
<dbReference type="InterPro" id="IPR003715">
    <property type="entry name" value="Poly_export_N"/>
</dbReference>
<dbReference type="EMBL" id="CP031337">
    <property type="protein sequence ID" value="AXK39048.1"/>
    <property type="molecule type" value="Genomic_DNA"/>
</dbReference>
<evidence type="ECO:0000256" key="10">
    <source>
        <dbReference type="ARBA" id="ARBA00023114"/>
    </source>
</evidence>
<keyword evidence="10" id="KW-0626">Porin</keyword>
<keyword evidence="5" id="KW-0762">Sugar transport</keyword>
<evidence type="ECO:0000256" key="1">
    <source>
        <dbReference type="ARBA" id="ARBA00004571"/>
    </source>
</evidence>
<dbReference type="Pfam" id="PF10531">
    <property type="entry name" value="SLBB"/>
    <property type="match status" value="3"/>
</dbReference>
<organism evidence="19 20">
    <name type="scientific">Crenobacter cavernae</name>
    <dbReference type="NCBI Taxonomy" id="2290923"/>
    <lineage>
        <taxon>Bacteria</taxon>
        <taxon>Pseudomonadati</taxon>
        <taxon>Pseudomonadota</taxon>
        <taxon>Betaproteobacteria</taxon>
        <taxon>Neisseriales</taxon>
        <taxon>Neisseriaceae</taxon>
        <taxon>Crenobacter</taxon>
    </lineage>
</organism>
<evidence type="ECO:0000256" key="13">
    <source>
        <dbReference type="ARBA" id="ARBA00023237"/>
    </source>
</evidence>
<protein>
    <recommendedName>
        <fullName evidence="21">Sugar ABC transporter substrate-binding protein</fullName>
    </recommendedName>
</protein>
<evidence type="ECO:0000256" key="5">
    <source>
        <dbReference type="ARBA" id="ARBA00022597"/>
    </source>
</evidence>
<dbReference type="Pfam" id="PF02563">
    <property type="entry name" value="Poly_export"/>
    <property type="match status" value="1"/>
</dbReference>
<dbReference type="PANTHER" id="PTHR33619">
    <property type="entry name" value="POLYSACCHARIDE EXPORT PROTEIN GFCE-RELATED"/>
    <property type="match status" value="1"/>
</dbReference>
<evidence type="ECO:0000256" key="2">
    <source>
        <dbReference type="ARBA" id="ARBA00009450"/>
    </source>
</evidence>